<dbReference type="Gene3D" id="1.10.10.60">
    <property type="entry name" value="Homeodomain-like"/>
    <property type="match status" value="1"/>
</dbReference>
<dbReference type="EMBL" id="SULG01000025">
    <property type="protein sequence ID" value="TLD42193.1"/>
    <property type="molecule type" value="Genomic_DNA"/>
</dbReference>
<dbReference type="Gene3D" id="1.10.8.60">
    <property type="match status" value="1"/>
</dbReference>
<feature type="domain" description="Sigma-54 factor interaction" evidence="5">
    <location>
        <begin position="17"/>
        <end position="246"/>
    </location>
</feature>
<dbReference type="Proteomes" id="UP000319783">
    <property type="component" value="Unassembled WGS sequence"/>
</dbReference>
<dbReference type="FunFam" id="3.40.50.300:FF:000006">
    <property type="entry name" value="DNA-binding transcriptional regulator NtrC"/>
    <property type="match status" value="1"/>
</dbReference>
<dbReference type="PROSITE" id="PS50045">
    <property type="entry name" value="SIGMA54_INTERACT_4"/>
    <property type="match status" value="1"/>
</dbReference>
<evidence type="ECO:0000313" key="7">
    <source>
        <dbReference type="Proteomes" id="UP000319783"/>
    </source>
</evidence>
<dbReference type="InterPro" id="IPR009057">
    <property type="entry name" value="Homeodomain-like_sf"/>
</dbReference>
<dbReference type="PROSITE" id="PS00675">
    <property type="entry name" value="SIGMA54_INTERACT_1"/>
    <property type="match status" value="1"/>
</dbReference>
<organism evidence="6 7">
    <name type="scientific">Candidatus Jettenia ecosi</name>
    <dbReference type="NCBI Taxonomy" id="2494326"/>
    <lineage>
        <taxon>Bacteria</taxon>
        <taxon>Pseudomonadati</taxon>
        <taxon>Planctomycetota</taxon>
        <taxon>Candidatus Brocadiia</taxon>
        <taxon>Candidatus Brocadiales</taxon>
        <taxon>Candidatus Brocadiaceae</taxon>
        <taxon>Candidatus Jettenia</taxon>
    </lineage>
</organism>
<dbReference type="InterPro" id="IPR002078">
    <property type="entry name" value="Sigma_54_int"/>
</dbReference>
<accession>A0A533QBU4</accession>
<evidence type="ECO:0000259" key="5">
    <source>
        <dbReference type="PROSITE" id="PS50045"/>
    </source>
</evidence>
<dbReference type="InterPro" id="IPR025943">
    <property type="entry name" value="Sigma_54_int_dom_ATP-bd_2"/>
</dbReference>
<dbReference type="PANTHER" id="PTHR32071:SF116">
    <property type="entry name" value="TRANSCRIPTIONAL REGULATORY PROTEIN GLRR"/>
    <property type="match status" value="1"/>
</dbReference>
<dbReference type="InterPro" id="IPR003593">
    <property type="entry name" value="AAA+_ATPase"/>
</dbReference>
<dbReference type="PROSITE" id="PS00676">
    <property type="entry name" value="SIGMA54_INTERACT_2"/>
    <property type="match status" value="1"/>
</dbReference>
<dbReference type="InterPro" id="IPR027417">
    <property type="entry name" value="P-loop_NTPase"/>
</dbReference>
<evidence type="ECO:0000256" key="3">
    <source>
        <dbReference type="ARBA" id="ARBA00023015"/>
    </source>
</evidence>
<dbReference type="GO" id="GO:0006355">
    <property type="term" value="P:regulation of DNA-templated transcription"/>
    <property type="evidence" value="ECO:0007669"/>
    <property type="project" value="InterPro"/>
</dbReference>
<evidence type="ECO:0000256" key="1">
    <source>
        <dbReference type="ARBA" id="ARBA00022741"/>
    </source>
</evidence>
<dbReference type="InterPro" id="IPR002197">
    <property type="entry name" value="HTH_Fis"/>
</dbReference>
<keyword evidence="4" id="KW-0804">Transcription</keyword>
<dbReference type="InterPro" id="IPR025662">
    <property type="entry name" value="Sigma_54_int_dom_ATP-bd_1"/>
</dbReference>
<reference evidence="6 7" key="1">
    <citation type="submission" date="2019-04" db="EMBL/GenBank/DDBJ databases">
        <title>Genome of a novel bacterium Candidatus Jettenia ecosi reconstructed from metagenome of an anammox bioreactor.</title>
        <authorList>
            <person name="Mardanov A.V."/>
            <person name="Beletsky A.V."/>
            <person name="Ravin N.V."/>
            <person name="Botchkova E.A."/>
            <person name="Litti Y.V."/>
            <person name="Nozhevnikova A.N."/>
        </authorList>
    </citation>
    <scope>NUCLEOTIDE SEQUENCE [LARGE SCALE GENOMIC DNA]</scope>
    <source>
        <strain evidence="6">J2</strain>
    </source>
</reference>
<dbReference type="Pfam" id="PF00158">
    <property type="entry name" value="Sigma54_activat"/>
    <property type="match status" value="1"/>
</dbReference>
<dbReference type="SUPFAM" id="SSF46689">
    <property type="entry name" value="Homeodomain-like"/>
    <property type="match status" value="1"/>
</dbReference>
<dbReference type="AlphaFoldDB" id="A0A533QBU4"/>
<evidence type="ECO:0000313" key="6">
    <source>
        <dbReference type="EMBL" id="TLD42193.1"/>
    </source>
</evidence>
<keyword evidence="2" id="KW-0067">ATP-binding</keyword>
<gene>
    <name evidence="6" type="ORF">JETT_1517</name>
</gene>
<dbReference type="GO" id="GO:0005524">
    <property type="term" value="F:ATP binding"/>
    <property type="evidence" value="ECO:0007669"/>
    <property type="project" value="UniProtKB-KW"/>
</dbReference>
<dbReference type="Gene3D" id="3.40.50.300">
    <property type="entry name" value="P-loop containing nucleotide triphosphate hydrolases"/>
    <property type="match status" value="1"/>
</dbReference>
<keyword evidence="3" id="KW-0805">Transcription regulation</keyword>
<sequence>MYDCMRGGKEILNRELLVGESESFLREIRKIPLYAHSDTPVLISGETGTGKELFARAVHYNSPRRGKPFIPVNCGALPNHLFENELFGHVKGAFTDASSTERGLIAEAEGGTLLLDEINTLSHSAQIKLLRFLQNREYRPLGSSKNRVADVSVIAATNSDLKQCVEAKRFREDLYYRINAFSLSLPPLRERTDDIPLLATHFLMKYAIQHARNISQISFDGLRKLLQYHWPGNVRELEGVILRAVITSSSPELQSTDIDLPIHDEQKNISHYSSFQEAKSIAINDFERAYLTIILTAHQGNITQAAKIAGKERRSFQRLLQKHNLHRNTFQKAV</sequence>
<dbReference type="Pfam" id="PF25601">
    <property type="entry name" value="AAA_lid_14"/>
    <property type="match status" value="1"/>
</dbReference>
<dbReference type="Pfam" id="PF02954">
    <property type="entry name" value="HTH_8"/>
    <property type="match status" value="1"/>
</dbReference>
<dbReference type="InterPro" id="IPR058031">
    <property type="entry name" value="AAA_lid_NorR"/>
</dbReference>
<dbReference type="SUPFAM" id="SSF52540">
    <property type="entry name" value="P-loop containing nucleoside triphosphate hydrolases"/>
    <property type="match status" value="1"/>
</dbReference>
<dbReference type="SMART" id="SM00382">
    <property type="entry name" value="AAA"/>
    <property type="match status" value="1"/>
</dbReference>
<name>A0A533QBU4_9BACT</name>
<keyword evidence="1" id="KW-0547">Nucleotide-binding</keyword>
<evidence type="ECO:0000256" key="4">
    <source>
        <dbReference type="ARBA" id="ARBA00023163"/>
    </source>
</evidence>
<comment type="caution">
    <text evidence="6">The sequence shown here is derived from an EMBL/GenBank/DDBJ whole genome shotgun (WGS) entry which is preliminary data.</text>
</comment>
<dbReference type="PANTHER" id="PTHR32071">
    <property type="entry name" value="TRANSCRIPTIONAL REGULATORY PROTEIN"/>
    <property type="match status" value="1"/>
</dbReference>
<evidence type="ECO:0000256" key="2">
    <source>
        <dbReference type="ARBA" id="ARBA00022840"/>
    </source>
</evidence>
<protein>
    <submittedName>
        <fullName evidence="6">Response regulator of zinc sigma-54-dependent two-component system</fullName>
    </submittedName>
</protein>
<proteinExistence type="predicted"/>
<dbReference type="GO" id="GO:0043565">
    <property type="term" value="F:sequence-specific DNA binding"/>
    <property type="evidence" value="ECO:0007669"/>
    <property type="project" value="InterPro"/>
</dbReference>
<dbReference type="CDD" id="cd00009">
    <property type="entry name" value="AAA"/>
    <property type="match status" value="1"/>
</dbReference>